<dbReference type="AlphaFoldDB" id="A0A0A8ZCD0"/>
<proteinExistence type="predicted"/>
<reference evidence="2" key="1">
    <citation type="submission" date="2014-09" db="EMBL/GenBank/DDBJ databases">
        <authorList>
            <person name="Magalhaes I.L.F."/>
            <person name="Oliveira U."/>
            <person name="Santos F.R."/>
            <person name="Vidigal T.H.D.A."/>
            <person name="Brescovit A.D."/>
            <person name="Santos A.J."/>
        </authorList>
    </citation>
    <scope>NUCLEOTIDE SEQUENCE</scope>
    <source>
        <tissue evidence="2">Shoot tissue taken approximately 20 cm above the soil surface</tissue>
    </source>
</reference>
<dbReference type="EMBL" id="GBRH01265388">
    <property type="protein sequence ID" value="JAD32507.1"/>
    <property type="molecule type" value="Transcribed_RNA"/>
</dbReference>
<feature type="region of interest" description="Disordered" evidence="1">
    <location>
        <begin position="1"/>
        <end position="26"/>
    </location>
</feature>
<protein>
    <submittedName>
        <fullName evidence="2">Uncharacterized protein</fullName>
    </submittedName>
</protein>
<sequence length="26" mass="2795">MIGETSQPAIEIPHPTEVMLTRSIGS</sequence>
<organism evidence="2">
    <name type="scientific">Arundo donax</name>
    <name type="common">Giant reed</name>
    <name type="synonym">Donax arundinaceus</name>
    <dbReference type="NCBI Taxonomy" id="35708"/>
    <lineage>
        <taxon>Eukaryota</taxon>
        <taxon>Viridiplantae</taxon>
        <taxon>Streptophyta</taxon>
        <taxon>Embryophyta</taxon>
        <taxon>Tracheophyta</taxon>
        <taxon>Spermatophyta</taxon>
        <taxon>Magnoliopsida</taxon>
        <taxon>Liliopsida</taxon>
        <taxon>Poales</taxon>
        <taxon>Poaceae</taxon>
        <taxon>PACMAD clade</taxon>
        <taxon>Arundinoideae</taxon>
        <taxon>Arundineae</taxon>
        <taxon>Arundo</taxon>
    </lineage>
</organism>
<name>A0A0A8ZCD0_ARUDO</name>
<reference evidence="2" key="2">
    <citation type="journal article" date="2015" name="Data Brief">
        <title>Shoot transcriptome of the giant reed, Arundo donax.</title>
        <authorList>
            <person name="Barrero R.A."/>
            <person name="Guerrero F.D."/>
            <person name="Moolhuijzen P."/>
            <person name="Goolsby J.A."/>
            <person name="Tidwell J."/>
            <person name="Bellgard S.E."/>
            <person name="Bellgard M.I."/>
        </authorList>
    </citation>
    <scope>NUCLEOTIDE SEQUENCE</scope>
    <source>
        <tissue evidence="2">Shoot tissue taken approximately 20 cm above the soil surface</tissue>
    </source>
</reference>
<accession>A0A0A8ZCD0</accession>
<evidence type="ECO:0000256" key="1">
    <source>
        <dbReference type="SAM" id="MobiDB-lite"/>
    </source>
</evidence>
<evidence type="ECO:0000313" key="2">
    <source>
        <dbReference type="EMBL" id="JAD32507.1"/>
    </source>
</evidence>